<proteinExistence type="predicted"/>
<comment type="caution">
    <text evidence="4">The sequence shown here is derived from an EMBL/GenBank/DDBJ whole genome shotgun (WGS) entry which is preliminary data.</text>
</comment>
<dbReference type="PANTHER" id="PTHR34580">
    <property type="match status" value="1"/>
</dbReference>
<name>A0A4R0NMI5_9SPHI</name>
<dbReference type="Pfam" id="PF13280">
    <property type="entry name" value="WYL"/>
    <property type="match status" value="1"/>
</dbReference>
<dbReference type="PANTHER" id="PTHR34580:SF3">
    <property type="entry name" value="PROTEIN PAFB"/>
    <property type="match status" value="1"/>
</dbReference>
<dbReference type="Proteomes" id="UP000293347">
    <property type="component" value="Unassembled WGS sequence"/>
</dbReference>
<dbReference type="SUPFAM" id="SSF46785">
    <property type="entry name" value="Winged helix' DNA-binding domain"/>
    <property type="match status" value="1"/>
</dbReference>
<evidence type="ECO:0000256" key="2">
    <source>
        <dbReference type="ARBA" id="ARBA00023163"/>
    </source>
</evidence>
<dbReference type="OrthoDB" id="9815009at2"/>
<dbReference type="InterPro" id="IPR036388">
    <property type="entry name" value="WH-like_DNA-bd_sf"/>
</dbReference>
<dbReference type="InterPro" id="IPR013196">
    <property type="entry name" value="HTH_11"/>
</dbReference>
<dbReference type="AlphaFoldDB" id="A0A4R0NMI5"/>
<keyword evidence="1" id="KW-0805">Transcription regulation</keyword>
<dbReference type="InterPro" id="IPR051534">
    <property type="entry name" value="CBASS_pafABC_assoc_protein"/>
</dbReference>
<evidence type="ECO:0000313" key="5">
    <source>
        <dbReference type="Proteomes" id="UP000293347"/>
    </source>
</evidence>
<reference evidence="4 5" key="1">
    <citation type="submission" date="2019-02" db="EMBL/GenBank/DDBJ databases">
        <title>Pedobacter sp. RP-1-14 sp. nov., isolated from Arctic soil.</title>
        <authorList>
            <person name="Dahal R.H."/>
        </authorList>
    </citation>
    <scope>NUCLEOTIDE SEQUENCE [LARGE SCALE GENOMIC DNA]</scope>
    <source>
        <strain evidence="4 5">RP-1-14</strain>
    </source>
</reference>
<dbReference type="PROSITE" id="PS52050">
    <property type="entry name" value="WYL"/>
    <property type="match status" value="1"/>
</dbReference>
<dbReference type="EMBL" id="SJSL01000002">
    <property type="protein sequence ID" value="TCD01138.1"/>
    <property type="molecule type" value="Genomic_DNA"/>
</dbReference>
<evidence type="ECO:0000256" key="1">
    <source>
        <dbReference type="ARBA" id="ARBA00023015"/>
    </source>
</evidence>
<dbReference type="InterPro" id="IPR001034">
    <property type="entry name" value="DeoR_HTH"/>
</dbReference>
<dbReference type="InterPro" id="IPR057727">
    <property type="entry name" value="WCX_dom"/>
</dbReference>
<evidence type="ECO:0000313" key="4">
    <source>
        <dbReference type="EMBL" id="TCD01138.1"/>
    </source>
</evidence>
<dbReference type="Gene3D" id="1.10.10.10">
    <property type="entry name" value="Winged helix-like DNA-binding domain superfamily/Winged helix DNA-binding domain"/>
    <property type="match status" value="1"/>
</dbReference>
<protein>
    <submittedName>
        <fullName evidence="4">YafY family transcriptional regulator</fullName>
    </submittedName>
</protein>
<gene>
    <name evidence="4" type="ORF">EZ437_10240</name>
</gene>
<dbReference type="PROSITE" id="PS51000">
    <property type="entry name" value="HTH_DEOR_2"/>
    <property type="match status" value="1"/>
</dbReference>
<dbReference type="Pfam" id="PF25583">
    <property type="entry name" value="WCX"/>
    <property type="match status" value="1"/>
</dbReference>
<sequence length="337" mass="39077">MDDSPKRFDRIVAILIQLQSKKIVKAQELADRFEVSLRTIYRDIRALEASGVPIYSEAGIGYSLMEGYRLPPVMFTREEASSFIAAEKLMQKFTDQELGMHYTSAAFKLKAVLKTTDKDWVSNIESSVLMQPANKLFNEKVPNVLALLFKSVAEKTQVVLTYQTVEADEPTPRSIEPVGIFHDMNNWYTYAYCHLRGDYRQFRADRIHDIRPTEKPFSREHQPLETYLKNDKEKHPTTRVRILVDKKIAKHLDYEKKFQGFVSQKTIGHQIEMTFFSQNVENGFARWYLMFGDSAEILEPESLKTSILEIMERMKSRLLSSRQATTNSLGSFYLSQK</sequence>
<evidence type="ECO:0000259" key="3">
    <source>
        <dbReference type="PROSITE" id="PS51000"/>
    </source>
</evidence>
<keyword evidence="2" id="KW-0804">Transcription</keyword>
<feature type="domain" description="HTH deoR-type" evidence="3">
    <location>
        <begin position="7"/>
        <end position="62"/>
    </location>
</feature>
<dbReference type="InterPro" id="IPR028349">
    <property type="entry name" value="PafC-like"/>
</dbReference>
<dbReference type="RefSeq" id="WP_131595831.1">
    <property type="nucleotide sequence ID" value="NZ_SJSL01000002.1"/>
</dbReference>
<organism evidence="4 5">
    <name type="scientific">Pedobacter psychroterrae</name>
    <dbReference type="NCBI Taxonomy" id="2530453"/>
    <lineage>
        <taxon>Bacteria</taxon>
        <taxon>Pseudomonadati</taxon>
        <taxon>Bacteroidota</taxon>
        <taxon>Sphingobacteriia</taxon>
        <taxon>Sphingobacteriales</taxon>
        <taxon>Sphingobacteriaceae</taxon>
        <taxon>Pedobacter</taxon>
    </lineage>
</organism>
<keyword evidence="5" id="KW-1185">Reference proteome</keyword>
<dbReference type="InterPro" id="IPR026881">
    <property type="entry name" value="WYL_dom"/>
</dbReference>
<dbReference type="PIRSF" id="PIRSF016838">
    <property type="entry name" value="PafC"/>
    <property type="match status" value="1"/>
</dbReference>
<dbReference type="InterPro" id="IPR036390">
    <property type="entry name" value="WH_DNA-bd_sf"/>
</dbReference>
<accession>A0A4R0NMI5</accession>
<dbReference type="Pfam" id="PF08279">
    <property type="entry name" value="HTH_11"/>
    <property type="match status" value="1"/>
</dbReference>
<dbReference type="GO" id="GO:0003700">
    <property type="term" value="F:DNA-binding transcription factor activity"/>
    <property type="evidence" value="ECO:0007669"/>
    <property type="project" value="InterPro"/>
</dbReference>